<dbReference type="EMBL" id="JAERRA010000002">
    <property type="protein sequence ID" value="MBL0720516.1"/>
    <property type="molecule type" value="Genomic_DNA"/>
</dbReference>
<comment type="caution">
    <text evidence="2">The sequence shown here is derived from an EMBL/GenBank/DDBJ whole genome shotgun (WGS) entry which is preliminary data.</text>
</comment>
<protein>
    <submittedName>
        <fullName evidence="2">Hemin uptake protein HemP</fullName>
    </submittedName>
</protein>
<sequence>MDHALPPPAAFERPRPPATPRTAQRPAAEDDQPAALQSQQLFRGQSVVHIQHNGATYLLRATKLGKLILTK</sequence>
<organism evidence="2 3">
    <name type="scientific">Aquariibacter lacus</name>
    <dbReference type="NCBI Taxonomy" id="2801332"/>
    <lineage>
        <taxon>Bacteria</taxon>
        <taxon>Pseudomonadati</taxon>
        <taxon>Pseudomonadota</taxon>
        <taxon>Betaproteobacteria</taxon>
        <taxon>Burkholderiales</taxon>
        <taxon>Sphaerotilaceae</taxon>
        <taxon>Aquariibacter</taxon>
    </lineage>
</organism>
<evidence type="ECO:0000313" key="3">
    <source>
        <dbReference type="Proteomes" id="UP000643207"/>
    </source>
</evidence>
<dbReference type="AlphaFoldDB" id="A0A9X0XFA3"/>
<name>A0A9X0XFA3_9BURK</name>
<proteinExistence type="predicted"/>
<dbReference type="Pfam" id="PF10636">
    <property type="entry name" value="hemP"/>
    <property type="match status" value="1"/>
</dbReference>
<reference evidence="2 3" key="1">
    <citation type="submission" date="2021-01" db="EMBL/GenBank/DDBJ databases">
        <title>Piscinibacter sp. Jin2 Genome sequencing and assembly.</title>
        <authorList>
            <person name="Kim I."/>
        </authorList>
    </citation>
    <scope>NUCLEOTIDE SEQUENCE [LARGE SCALE GENOMIC DNA]</scope>
    <source>
        <strain evidence="2 3">Jin2</strain>
    </source>
</reference>
<gene>
    <name evidence="2" type="ORF">JI742_11525</name>
</gene>
<keyword evidence="3" id="KW-1185">Reference proteome</keyword>
<evidence type="ECO:0000313" key="2">
    <source>
        <dbReference type="EMBL" id="MBL0720516.1"/>
    </source>
</evidence>
<accession>A0A9X0XFA3</accession>
<dbReference type="Proteomes" id="UP000643207">
    <property type="component" value="Unassembled WGS sequence"/>
</dbReference>
<dbReference type="Gene3D" id="2.10.70.10">
    <property type="entry name" value="Complement Module, domain 1"/>
    <property type="match status" value="1"/>
</dbReference>
<dbReference type="InterPro" id="IPR019600">
    <property type="entry name" value="Hemin_uptake_protein_HemP"/>
</dbReference>
<evidence type="ECO:0000256" key="1">
    <source>
        <dbReference type="SAM" id="MobiDB-lite"/>
    </source>
</evidence>
<dbReference type="RefSeq" id="WP_201827014.1">
    <property type="nucleotide sequence ID" value="NZ_JAERRA010000002.1"/>
</dbReference>
<feature type="region of interest" description="Disordered" evidence="1">
    <location>
        <begin position="1"/>
        <end position="36"/>
    </location>
</feature>